<comment type="caution">
    <text evidence="1">The sequence shown here is derived from an EMBL/GenBank/DDBJ whole genome shotgun (WGS) entry which is preliminary data.</text>
</comment>
<dbReference type="PANTHER" id="PTHR38471:SF2">
    <property type="entry name" value="FOUR HELIX BUNDLE PROTEIN"/>
    <property type="match status" value="1"/>
</dbReference>
<dbReference type="PANTHER" id="PTHR38471">
    <property type="entry name" value="FOUR HELIX BUNDLE PROTEIN"/>
    <property type="match status" value="1"/>
</dbReference>
<evidence type="ECO:0000313" key="1">
    <source>
        <dbReference type="EMBL" id="NYF53880.1"/>
    </source>
</evidence>
<dbReference type="NCBIfam" id="TIGR02436">
    <property type="entry name" value="four helix bundle protein"/>
    <property type="match status" value="1"/>
</dbReference>
<dbReference type="Pfam" id="PF05635">
    <property type="entry name" value="23S_rRNA_IVP"/>
    <property type="match status" value="1"/>
</dbReference>
<dbReference type="SUPFAM" id="SSF158446">
    <property type="entry name" value="IVS-encoded protein-like"/>
    <property type="match status" value="1"/>
</dbReference>
<evidence type="ECO:0000313" key="2">
    <source>
        <dbReference type="Proteomes" id="UP000534186"/>
    </source>
</evidence>
<dbReference type="Proteomes" id="UP000534186">
    <property type="component" value="Unassembled WGS sequence"/>
</dbReference>
<dbReference type="EMBL" id="JACCCV010000002">
    <property type="protein sequence ID" value="NYF53880.1"/>
    <property type="molecule type" value="Genomic_DNA"/>
</dbReference>
<dbReference type="CDD" id="cd16377">
    <property type="entry name" value="23S_rRNA_IVP_like"/>
    <property type="match status" value="1"/>
</dbReference>
<organism evidence="1 2">
    <name type="scientific">Tunturiibacter lichenicola</name>
    <dbReference type="NCBI Taxonomy" id="2051959"/>
    <lineage>
        <taxon>Bacteria</taxon>
        <taxon>Pseudomonadati</taxon>
        <taxon>Acidobacteriota</taxon>
        <taxon>Terriglobia</taxon>
        <taxon>Terriglobales</taxon>
        <taxon>Acidobacteriaceae</taxon>
        <taxon>Tunturiibacter</taxon>
    </lineage>
</organism>
<protein>
    <submittedName>
        <fullName evidence="1">Four helix bundle protein</fullName>
    </submittedName>
</protein>
<dbReference type="InterPro" id="IPR012657">
    <property type="entry name" value="23S_rRNA-intervening_sequence"/>
</dbReference>
<sequence length="127" mass="14430">MRTRHFRELLVWQKAMFLTKQVYCQTATLPKSEIIGLQSQMRRAAVSIPSNIAEGHGRLSDHLLRVFLAQARGSLYELETQIQLCHDLDLIPPDAVKDLFELCNEVARMINGLLKTLKPKETKQSAG</sequence>
<reference evidence="1 2" key="1">
    <citation type="submission" date="2020-07" db="EMBL/GenBank/DDBJ databases">
        <title>Genomic Encyclopedia of Type Strains, Phase IV (KMG-V): Genome sequencing to study the core and pangenomes of soil and plant-associated prokaryotes.</title>
        <authorList>
            <person name="Whitman W."/>
        </authorList>
    </citation>
    <scope>NUCLEOTIDE SEQUENCE [LARGE SCALE GENOMIC DNA]</scope>
    <source>
        <strain evidence="1 2">M8UP30</strain>
    </source>
</reference>
<dbReference type="AlphaFoldDB" id="A0A7Y9TC97"/>
<name>A0A7Y9TC97_9BACT</name>
<proteinExistence type="predicted"/>
<accession>A0A7Y9TC97</accession>
<dbReference type="InterPro" id="IPR036583">
    <property type="entry name" value="23S_rRNA_IVS_sf"/>
</dbReference>
<dbReference type="Gene3D" id="1.20.1440.60">
    <property type="entry name" value="23S rRNA-intervening sequence"/>
    <property type="match status" value="1"/>
</dbReference>
<gene>
    <name evidence="1" type="ORF">HDF12_004279</name>
</gene>